<dbReference type="SUPFAM" id="SSF88697">
    <property type="entry name" value="PUA domain-like"/>
    <property type="match status" value="1"/>
</dbReference>
<dbReference type="InterPro" id="IPR007374">
    <property type="entry name" value="ASCH_domain"/>
</dbReference>
<dbReference type="PANTHER" id="PTHR39203">
    <property type="entry name" value="CYTOPLASMIC PROTEIN-RELATED"/>
    <property type="match status" value="1"/>
</dbReference>
<dbReference type="Gene3D" id="3.10.400.10">
    <property type="entry name" value="Sulfate adenylyltransferase"/>
    <property type="match status" value="1"/>
</dbReference>
<dbReference type="SMART" id="SM01022">
    <property type="entry name" value="ASCH"/>
    <property type="match status" value="1"/>
</dbReference>
<dbReference type="PATRIC" id="fig|151081.8.peg.1261"/>
<keyword evidence="3" id="KW-1185">Reference proteome</keyword>
<dbReference type="GeneID" id="58226948"/>
<organism evidence="2 3">
    <name type="scientific">Pseudoalteromonas ruthenica</name>
    <dbReference type="NCBI Taxonomy" id="151081"/>
    <lineage>
        <taxon>Bacteria</taxon>
        <taxon>Pseudomonadati</taxon>
        <taxon>Pseudomonadota</taxon>
        <taxon>Gammaproteobacteria</taxon>
        <taxon>Alteromonadales</taxon>
        <taxon>Pseudoalteromonadaceae</taxon>
        <taxon>Pseudoalteromonas</taxon>
    </lineage>
</organism>
<dbReference type="Proteomes" id="UP000033664">
    <property type="component" value="Unassembled WGS sequence"/>
</dbReference>
<evidence type="ECO:0000313" key="3">
    <source>
        <dbReference type="Proteomes" id="UP000033664"/>
    </source>
</evidence>
<comment type="caution">
    <text evidence="2">The sequence shown here is derived from an EMBL/GenBank/DDBJ whole genome shotgun (WGS) entry which is preliminary data.</text>
</comment>
<proteinExistence type="predicted"/>
<dbReference type="Pfam" id="PF04266">
    <property type="entry name" value="ASCH"/>
    <property type="match status" value="1"/>
</dbReference>
<protein>
    <recommendedName>
        <fullName evidence="1">ASCH domain-containing protein</fullName>
    </recommendedName>
</protein>
<dbReference type="eggNOG" id="COG4405">
    <property type="taxonomic scope" value="Bacteria"/>
</dbReference>
<reference evidence="2 3" key="1">
    <citation type="journal article" date="2015" name="BMC Genomics">
        <title>Genome mining reveals unlocked bioactive potential of marine Gram-negative bacteria.</title>
        <authorList>
            <person name="Machado H."/>
            <person name="Sonnenschein E.C."/>
            <person name="Melchiorsen J."/>
            <person name="Gram L."/>
        </authorList>
    </citation>
    <scope>NUCLEOTIDE SEQUENCE [LARGE SCALE GENOMIC DNA]</scope>
    <source>
        <strain evidence="2 3">S3137</strain>
    </source>
</reference>
<dbReference type="InterPro" id="IPR015947">
    <property type="entry name" value="PUA-like_sf"/>
</dbReference>
<feature type="domain" description="ASCH" evidence="1">
    <location>
        <begin position="42"/>
        <end position="165"/>
    </location>
</feature>
<accession>A0A0F4PRS8</accession>
<gene>
    <name evidence="2" type="ORF">TW72_00405</name>
</gene>
<sequence length="167" mass="18716">MSERANTEVDARAHPSVTELWQRYLDTLVGEPRAQARLQGVWHFCDNEHDANACAQWVLQGRKQATAPSLWELEAAAEPLPQVGDIHIVTNWQGHAQCVIRICAVEVLSFSAVTEAHAALEGEGDGSLAYWRREHQDYYQRVLAGSEKVFTPSMPIVFTSFEVLLKS</sequence>
<dbReference type="CDD" id="cd06553">
    <property type="entry name" value="ASCH_Ef3133_like"/>
    <property type="match status" value="1"/>
</dbReference>
<dbReference type="RefSeq" id="WP_052698168.1">
    <property type="nucleotide sequence ID" value="NZ_JXXY01000005.1"/>
</dbReference>
<evidence type="ECO:0000259" key="1">
    <source>
        <dbReference type="SMART" id="SM01022"/>
    </source>
</evidence>
<evidence type="ECO:0000313" key="2">
    <source>
        <dbReference type="EMBL" id="KJZ02184.1"/>
    </source>
</evidence>
<dbReference type="InterPro" id="IPR009326">
    <property type="entry name" value="DUF984"/>
</dbReference>
<dbReference type="PANTHER" id="PTHR39203:SF1">
    <property type="entry name" value="CYTOPLASMIC PROTEIN"/>
    <property type="match status" value="1"/>
</dbReference>
<dbReference type="PIRSF" id="PIRSF021320">
    <property type="entry name" value="DUF984"/>
    <property type="match status" value="1"/>
</dbReference>
<name>A0A0F4PRS8_9GAMM</name>
<dbReference type="EMBL" id="JXXZ01000001">
    <property type="protein sequence ID" value="KJZ02184.1"/>
    <property type="molecule type" value="Genomic_DNA"/>
</dbReference>
<dbReference type="AlphaFoldDB" id="A0A0F4PRS8"/>
<dbReference type="OrthoDB" id="9807542at2"/>